<evidence type="ECO:0000313" key="2">
    <source>
        <dbReference type="EMBL" id="PNT68801.1"/>
    </source>
</evidence>
<organism evidence="2">
    <name type="scientific">Brachypodium distachyon</name>
    <name type="common">Purple false brome</name>
    <name type="synonym">Trachynia distachya</name>
    <dbReference type="NCBI Taxonomy" id="15368"/>
    <lineage>
        <taxon>Eukaryota</taxon>
        <taxon>Viridiplantae</taxon>
        <taxon>Streptophyta</taxon>
        <taxon>Embryophyta</taxon>
        <taxon>Tracheophyta</taxon>
        <taxon>Spermatophyta</taxon>
        <taxon>Magnoliopsida</taxon>
        <taxon>Liliopsida</taxon>
        <taxon>Poales</taxon>
        <taxon>Poaceae</taxon>
        <taxon>BOP clade</taxon>
        <taxon>Pooideae</taxon>
        <taxon>Stipodae</taxon>
        <taxon>Brachypodieae</taxon>
        <taxon>Brachypodium</taxon>
    </lineage>
</organism>
<reference evidence="3" key="3">
    <citation type="submission" date="2018-08" db="UniProtKB">
        <authorList>
            <consortium name="EnsemblPlants"/>
        </authorList>
    </citation>
    <scope>IDENTIFICATION</scope>
    <source>
        <strain evidence="3">cv. Bd21</strain>
    </source>
</reference>
<evidence type="ECO:0000313" key="3">
    <source>
        <dbReference type="EnsemblPlants" id="PNT68801"/>
    </source>
</evidence>
<feature type="region of interest" description="Disordered" evidence="1">
    <location>
        <begin position="1"/>
        <end position="63"/>
    </location>
</feature>
<accession>A0A2K2D3F9</accession>
<feature type="region of interest" description="Disordered" evidence="1">
    <location>
        <begin position="110"/>
        <end position="132"/>
    </location>
</feature>
<sequence length="214" mass="23307">MTQARKNARPKVFHANGRSAPPPPVPPPAPAAQPPAMQPPPGWRPSPNYKGKNPFYRLPNSAAPSIPCMPSTSPIAWHAPTQDPWTGLVQPWPLTWNSALPPAWTPAPPPAWTTAPRPHTGSPGLLGSRPPANAFHAYTNGAMYQTPSAPSAPPYQMQPQSYPVQPPPYPTQTPSYQYQQVQQAAASLTATIPLYQAAQHHLERPQLLPRQLRH</sequence>
<proteinExistence type="predicted"/>
<name>A0A2K2D3F9_BRADI</name>
<dbReference type="AlphaFoldDB" id="A0A2K2D3F9"/>
<dbReference type="Proteomes" id="UP000008810">
    <property type="component" value="Chromosome 3"/>
</dbReference>
<dbReference type="OrthoDB" id="10641233at2759"/>
<keyword evidence="4" id="KW-1185">Reference proteome</keyword>
<dbReference type="EMBL" id="CM000882">
    <property type="protein sequence ID" value="PNT68801.1"/>
    <property type="molecule type" value="Genomic_DNA"/>
</dbReference>
<evidence type="ECO:0000313" key="4">
    <source>
        <dbReference type="Proteomes" id="UP000008810"/>
    </source>
</evidence>
<reference evidence="2" key="2">
    <citation type="submission" date="2017-06" db="EMBL/GenBank/DDBJ databases">
        <title>WGS assembly of Brachypodium distachyon.</title>
        <authorList>
            <consortium name="The International Brachypodium Initiative"/>
            <person name="Lucas S."/>
            <person name="Harmon-Smith M."/>
            <person name="Lail K."/>
            <person name="Tice H."/>
            <person name="Grimwood J."/>
            <person name="Bruce D."/>
            <person name="Barry K."/>
            <person name="Shu S."/>
            <person name="Lindquist E."/>
            <person name="Wang M."/>
            <person name="Pitluck S."/>
            <person name="Vogel J.P."/>
            <person name="Garvin D.F."/>
            <person name="Mockler T.C."/>
            <person name="Schmutz J."/>
            <person name="Rokhsar D."/>
            <person name="Bevan M.W."/>
        </authorList>
    </citation>
    <scope>NUCLEOTIDE SEQUENCE</scope>
    <source>
        <strain evidence="2">Bd21</strain>
    </source>
</reference>
<evidence type="ECO:0000256" key="1">
    <source>
        <dbReference type="SAM" id="MobiDB-lite"/>
    </source>
</evidence>
<dbReference type="EnsemblPlants" id="PNT68801">
    <property type="protein sequence ID" value="PNT68801"/>
    <property type="gene ID" value="BRADI_3g45367v3"/>
</dbReference>
<gene>
    <name evidence="2" type="ORF">BRADI_3g45367v3</name>
</gene>
<feature type="compositionally biased region" description="Low complexity" evidence="1">
    <location>
        <begin position="154"/>
        <end position="163"/>
    </location>
</feature>
<feature type="compositionally biased region" description="Pro residues" evidence="1">
    <location>
        <begin position="20"/>
        <end position="44"/>
    </location>
</feature>
<feature type="region of interest" description="Disordered" evidence="1">
    <location>
        <begin position="147"/>
        <end position="175"/>
    </location>
</feature>
<feature type="compositionally biased region" description="Basic residues" evidence="1">
    <location>
        <begin position="1"/>
        <end position="12"/>
    </location>
</feature>
<protein>
    <submittedName>
        <fullName evidence="2 3">Uncharacterized protein</fullName>
    </submittedName>
</protein>
<dbReference type="InParanoid" id="A0A2K2D3F9"/>
<reference evidence="2 3" key="1">
    <citation type="journal article" date="2010" name="Nature">
        <title>Genome sequencing and analysis of the model grass Brachypodium distachyon.</title>
        <authorList>
            <consortium name="International Brachypodium Initiative"/>
        </authorList>
    </citation>
    <scope>NUCLEOTIDE SEQUENCE [LARGE SCALE GENOMIC DNA]</scope>
    <source>
        <strain evidence="2 3">Bd21</strain>
    </source>
</reference>
<dbReference type="Gramene" id="PNT68801">
    <property type="protein sequence ID" value="PNT68801"/>
    <property type="gene ID" value="BRADI_3g45367v3"/>
</dbReference>